<dbReference type="Proteomes" id="UP000785613">
    <property type="component" value="Unassembled WGS sequence"/>
</dbReference>
<protein>
    <submittedName>
        <fullName evidence="1">Uncharacterized protein</fullName>
    </submittedName>
</protein>
<dbReference type="RefSeq" id="WP_167230656.1">
    <property type="nucleotide sequence ID" value="NZ_VUYU01000029.1"/>
</dbReference>
<keyword evidence="2" id="KW-1185">Reference proteome</keyword>
<evidence type="ECO:0000313" key="2">
    <source>
        <dbReference type="Proteomes" id="UP000785613"/>
    </source>
</evidence>
<name>A0ABX0LZW4_9BURK</name>
<accession>A0ABX0LZW4</accession>
<reference evidence="1 2" key="1">
    <citation type="submission" date="2019-09" db="EMBL/GenBank/DDBJ databases">
        <title>Taxonomy of Antarctic Massilia spp.: description of Massilia rubra sp. nov., Massilia aquatica sp. nov., Massilia mucilaginosa sp. nov., Massilia frigida sp. nov. isolated from streams, lakes and regoliths.</title>
        <authorList>
            <person name="Holochova P."/>
            <person name="Sedlacek I."/>
            <person name="Kralova S."/>
            <person name="Maslanova I."/>
            <person name="Busse H.-J."/>
            <person name="Stankova E."/>
            <person name="Vrbovska V."/>
            <person name="Kovarovic V."/>
            <person name="Bartak M."/>
            <person name="Svec P."/>
            <person name="Pantucek R."/>
        </authorList>
    </citation>
    <scope>NUCLEOTIDE SEQUENCE [LARGE SCALE GENOMIC DNA]</scope>
    <source>
        <strain evidence="1 2">CCM 8692</strain>
    </source>
</reference>
<proteinExistence type="predicted"/>
<dbReference type="EMBL" id="VUYU01000029">
    <property type="protein sequence ID" value="NHZ37447.1"/>
    <property type="molecule type" value="Genomic_DNA"/>
</dbReference>
<comment type="caution">
    <text evidence="1">The sequence shown here is derived from an EMBL/GenBank/DDBJ whole genome shotgun (WGS) entry which is preliminary data.</text>
</comment>
<gene>
    <name evidence="1" type="ORF">F0185_28190</name>
</gene>
<sequence length="222" mass="24522">MSNNISVKFDVADCTLREQSEDHFGWSNANGVYIVLRVPKNPTNWSFHPHDIDAATRYFSQQSASNGGALLEMDVVSAGGHTALRGLFKYRSPLPDSMGMMFVSILWIRLGNATAQINVESVEQGTTGVREATVCVMTGESPTSASPSEPLLMDSVEDMFAHMRAQPLRVLPSDNSQYDQMFPDHPLSKVRHRMAQLEATLSIAAKEAARAAPAQAPWWKLW</sequence>
<organism evidence="1 2">
    <name type="scientific">Massilia rubra</name>
    <dbReference type="NCBI Taxonomy" id="2607910"/>
    <lineage>
        <taxon>Bacteria</taxon>
        <taxon>Pseudomonadati</taxon>
        <taxon>Pseudomonadota</taxon>
        <taxon>Betaproteobacteria</taxon>
        <taxon>Burkholderiales</taxon>
        <taxon>Oxalobacteraceae</taxon>
        <taxon>Telluria group</taxon>
        <taxon>Massilia</taxon>
    </lineage>
</organism>
<evidence type="ECO:0000313" key="1">
    <source>
        <dbReference type="EMBL" id="NHZ37447.1"/>
    </source>
</evidence>